<dbReference type="Proteomes" id="UP001459277">
    <property type="component" value="Unassembled WGS sequence"/>
</dbReference>
<evidence type="ECO:0000256" key="1">
    <source>
        <dbReference type="ARBA" id="ARBA00010834"/>
    </source>
</evidence>
<dbReference type="InterPro" id="IPR030826">
    <property type="entry name" value="Ribosomal_bTHX/bTHXc/bTHXm"/>
</dbReference>
<organism evidence="5 6">
    <name type="scientific">Lithocarpus litseifolius</name>
    <dbReference type="NCBI Taxonomy" id="425828"/>
    <lineage>
        <taxon>Eukaryota</taxon>
        <taxon>Viridiplantae</taxon>
        <taxon>Streptophyta</taxon>
        <taxon>Embryophyta</taxon>
        <taxon>Tracheophyta</taxon>
        <taxon>Spermatophyta</taxon>
        <taxon>Magnoliopsida</taxon>
        <taxon>eudicotyledons</taxon>
        <taxon>Gunneridae</taxon>
        <taxon>Pentapetalae</taxon>
        <taxon>rosids</taxon>
        <taxon>fabids</taxon>
        <taxon>Fagales</taxon>
        <taxon>Fagaceae</taxon>
        <taxon>Lithocarpus</taxon>
    </lineage>
</organism>
<evidence type="ECO:0000313" key="6">
    <source>
        <dbReference type="Proteomes" id="UP001459277"/>
    </source>
</evidence>
<dbReference type="GO" id="GO:0005840">
    <property type="term" value="C:ribosome"/>
    <property type="evidence" value="ECO:0007669"/>
    <property type="project" value="UniProtKB-KW"/>
</dbReference>
<dbReference type="InterPro" id="IPR044695">
    <property type="entry name" value="Ribosomal_bTHXc/bTHXc_plant"/>
</dbReference>
<dbReference type="GO" id="GO:1990904">
    <property type="term" value="C:ribonucleoprotein complex"/>
    <property type="evidence" value="ECO:0007669"/>
    <property type="project" value="UniProtKB-KW"/>
</dbReference>
<dbReference type="AlphaFoldDB" id="A0AAW2BPS8"/>
<name>A0AAW2BPS8_9ROSI</name>
<comment type="similarity">
    <text evidence="1">Belongs to the bacterial ribosomal protein bTHX family.</text>
</comment>
<gene>
    <name evidence="5" type="ORF">SO802_028175</name>
</gene>
<evidence type="ECO:0008006" key="7">
    <source>
        <dbReference type="Google" id="ProtNLM"/>
    </source>
</evidence>
<keyword evidence="2" id="KW-0689">Ribosomal protein</keyword>
<proteinExistence type="inferred from homology"/>
<keyword evidence="6" id="KW-1185">Reference proteome</keyword>
<sequence length="163" mass="18035">MAMMQWCGALARRVMVTPRPPSSSLTSSSSSISGSGVGVPIVCGRGDKKTKKGKRFKGSYGNSRPKKEKKIERIKDRVEVPSCYLDECHFPPLFAAIVLSNLETSLLEWEFQEPETKPKNMVTTPNMESPLAIPFIPLHDFMSTYSGIRAACSSRTKANDLLH</sequence>
<dbReference type="GO" id="GO:0032544">
    <property type="term" value="P:plastid translation"/>
    <property type="evidence" value="ECO:0007669"/>
    <property type="project" value="TreeGrafter"/>
</dbReference>
<dbReference type="NCBIfam" id="TIGR04560">
    <property type="entry name" value="ribo_THX"/>
    <property type="match status" value="1"/>
</dbReference>
<evidence type="ECO:0000256" key="4">
    <source>
        <dbReference type="SAM" id="MobiDB-lite"/>
    </source>
</evidence>
<reference evidence="5 6" key="1">
    <citation type="submission" date="2024-01" db="EMBL/GenBank/DDBJ databases">
        <title>A telomere-to-telomere, gap-free genome of sweet tea (Lithocarpus litseifolius).</title>
        <authorList>
            <person name="Zhou J."/>
        </authorList>
    </citation>
    <scope>NUCLEOTIDE SEQUENCE [LARGE SCALE GENOMIC DNA]</scope>
    <source>
        <strain evidence="5">Zhou-2022a</strain>
        <tissue evidence="5">Leaf</tissue>
    </source>
</reference>
<dbReference type="GO" id="GO:0009536">
    <property type="term" value="C:plastid"/>
    <property type="evidence" value="ECO:0007669"/>
    <property type="project" value="TreeGrafter"/>
</dbReference>
<protein>
    <recommendedName>
        <fullName evidence="7">30S ribosomal protein S31, mitochondrial</fullName>
    </recommendedName>
</protein>
<accession>A0AAW2BPS8</accession>
<feature type="compositionally biased region" description="Basic residues" evidence="4">
    <location>
        <begin position="48"/>
        <end position="57"/>
    </location>
</feature>
<dbReference type="EMBL" id="JAZDWU010000010">
    <property type="protein sequence ID" value="KAK9987936.1"/>
    <property type="molecule type" value="Genomic_DNA"/>
</dbReference>
<dbReference type="PANTHER" id="PTHR34550">
    <property type="entry name" value="30S RIBOSOMAL PROTEIN S31, CHLOROPLASTIC"/>
    <property type="match status" value="1"/>
</dbReference>
<feature type="region of interest" description="Disordered" evidence="4">
    <location>
        <begin position="18"/>
        <end position="70"/>
    </location>
</feature>
<dbReference type="PANTHER" id="PTHR34550:SF3">
    <property type="entry name" value="SMALL RIBOSOMAL SUBUNIT PROTEIN BTHXM"/>
    <property type="match status" value="1"/>
</dbReference>
<feature type="compositionally biased region" description="Low complexity" evidence="4">
    <location>
        <begin position="22"/>
        <end position="44"/>
    </location>
</feature>
<evidence type="ECO:0000256" key="3">
    <source>
        <dbReference type="ARBA" id="ARBA00023274"/>
    </source>
</evidence>
<keyword evidence="3" id="KW-0687">Ribonucleoprotein</keyword>
<evidence type="ECO:0000256" key="2">
    <source>
        <dbReference type="ARBA" id="ARBA00022980"/>
    </source>
</evidence>
<dbReference type="Pfam" id="PF17067">
    <property type="entry name" value="RPS31"/>
    <property type="match status" value="1"/>
</dbReference>
<evidence type="ECO:0000313" key="5">
    <source>
        <dbReference type="EMBL" id="KAK9987936.1"/>
    </source>
</evidence>
<comment type="caution">
    <text evidence="5">The sequence shown here is derived from an EMBL/GenBank/DDBJ whole genome shotgun (WGS) entry which is preliminary data.</text>
</comment>